<feature type="compositionally biased region" description="Pro residues" evidence="1">
    <location>
        <begin position="163"/>
        <end position="175"/>
    </location>
</feature>
<accession>E5Y6Y7</accession>
<evidence type="ECO:0000313" key="4">
    <source>
        <dbReference type="EMBL" id="EFV44225.1"/>
    </source>
</evidence>
<dbReference type="EMBL" id="ADCP02000001">
    <property type="protein sequence ID" value="EFV44225.1"/>
    <property type="molecule type" value="Genomic_DNA"/>
</dbReference>
<protein>
    <recommendedName>
        <fullName evidence="3">Toxin co-regulated pilus biosynthesis protein Q C-terminal domain-containing protein</fullName>
    </recommendedName>
</protein>
<reference evidence="4 5" key="2">
    <citation type="submission" date="2013-04" db="EMBL/GenBank/DDBJ databases">
        <title>The Genome Sequence of Bilophila wadsworthia 3_1_6.</title>
        <authorList>
            <consortium name="The Broad Institute Genomics Platform"/>
            <person name="Earl A."/>
            <person name="Ward D."/>
            <person name="Feldgarden M."/>
            <person name="Gevers D."/>
            <person name="Sibley C."/>
            <person name="Strauss J."/>
            <person name="Allen-Vercoe E."/>
            <person name="Walker B."/>
            <person name="Young S."/>
            <person name="Zeng Q."/>
            <person name="Gargeya S."/>
            <person name="Fitzgerald M."/>
            <person name="Haas B."/>
            <person name="Abouelleil A."/>
            <person name="Allen A.W."/>
            <person name="Alvarado L."/>
            <person name="Arachchi H.M."/>
            <person name="Berlin A.M."/>
            <person name="Chapman S.B."/>
            <person name="Gainer-Dewar J."/>
            <person name="Goldberg J."/>
            <person name="Griggs A."/>
            <person name="Gujja S."/>
            <person name="Hansen M."/>
            <person name="Howarth C."/>
            <person name="Imamovic A."/>
            <person name="Ireland A."/>
            <person name="Larimer J."/>
            <person name="McCowan C."/>
            <person name="Murphy C."/>
            <person name="Pearson M."/>
            <person name="Poon T.W."/>
            <person name="Priest M."/>
            <person name="Roberts A."/>
            <person name="Saif S."/>
            <person name="Shea T."/>
            <person name="Sisk P."/>
            <person name="Sykes S."/>
            <person name="Wortman J."/>
            <person name="Nusbaum C."/>
            <person name="Birren B."/>
        </authorList>
    </citation>
    <scope>NUCLEOTIDE SEQUENCE [LARGE SCALE GENOMIC DNA]</scope>
    <source>
        <strain evidence="4 5">3_1_6</strain>
    </source>
</reference>
<dbReference type="HOGENOM" id="CLU_642008_0_0_7"/>
<name>E5Y6Y7_BILW3</name>
<reference evidence="4 5" key="1">
    <citation type="submission" date="2010-10" db="EMBL/GenBank/DDBJ databases">
        <authorList>
            <consortium name="The Broad Institute Genome Sequencing Platform"/>
            <person name="Ward D."/>
            <person name="Earl A."/>
            <person name="Feldgarden M."/>
            <person name="Young S.K."/>
            <person name="Gargeya S."/>
            <person name="Zeng Q."/>
            <person name="Alvarado L."/>
            <person name="Berlin A."/>
            <person name="Bochicchio J."/>
            <person name="Chapman S.B."/>
            <person name="Chen Z."/>
            <person name="Freedman E."/>
            <person name="Gellesch M."/>
            <person name="Goldberg J."/>
            <person name="Griggs A."/>
            <person name="Gujja S."/>
            <person name="Heilman E."/>
            <person name="Heiman D."/>
            <person name="Howarth C."/>
            <person name="Mehta T."/>
            <person name="Neiman D."/>
            <person name="Pearson M."/>
            <person name="Roberts A."/>
            <person name="Saif S."/>
            <person name="Shea T."/>
            <person name="Shenoy N."/>
            <person name="Sisk P."/>
            <person name="Stolte C."/>
            <person name="Sykes S."/>
            <person name="White J."/>
            <person name="Yandava C."/>
            <person name="Allen-Vercoe E."/>
            <person name="Sibley C."/>
            <person name="Ambrose C.E."/>
            <person name="Strauss J."/>
            <person name="Daigneault M."/>
            <person name="Haas B."/>
            <person name="Nusbaum C."/>
            <person name="Birren B."/>
        </authorList>
    </citation>
    <scope>NUCLEOTIDE SEQUENCE [LARGE SCALE GENOMIC DNA]</scope>
    <source>
        <strain evidence="4 5">3_1_6</strain>
    </source>
</reference>
<evidence type="ECO:0000256" key="1">
    <source>
        <dbReference type="SAM" id="MobiDB-lite"/>
    </source>
</evidence>
<evidence type="ECO:0000256" key="2">
    <source>
        <dbReference type="SAM" id="SignalP"/>
    </source>
</evidence>
<organism evidence="4 5">
    <name type="scientific">Bilophila wadsworthia (strain 3_1_6)</name>
    <dbReference type="NCBI Taxonomy" id="563192"/>
    <lineage>
        <taxon>Bacteria</taxon>
        <taxon>Pseudomonadati</taxon>
        <taxon>Thermodesulfobacteriota</taxon>
        <taxon>Desulfovibrionia</taxon>
        <taxon>Desulfovibrionales</taxon>
        <taxon>Desulfovibrionaceae</taxon>
        <taxon>Bilophila</taxon>
    </lineage>
</organism>
<dbReference type="Proteomes" id="UP000006034">
    <property type="component" value="Unassembled WGS sequence"/>
</dbReference>
<dbReference type="eggNOG" id="ENOG5033DW1">
    <property type="taxonomic scope" value="Bacteria"/>
</dbReference>
<dbReference type="AlphaFoldDB" id="E5Y6Y7"/>
<dbReference type="Gene3D" id="3.55.50.70">
    <property type="match status" value="1"/>
</dbReference>
<evidence type="ECO:0000259" key="3">
    <source>
        <dbReference type="Pfam" id="PF10671"/>
    </source>
</evidence>
<keyword evidence="2" id="KW-0732">Signal</keyword>
<comment type="caution">
    <text evidence="4">The sequence shown here is derived from an EMBL/GenBank/DDBJ whole genome shotgun (WGS) entry which is preliminary data.</text>
</comment>
<sequence length="427" mass="45290">MKQCVLFCLLSLALTGCALRGTHEVAGVKTADALSETYPADAERFAAQAALELSRRYPAGQTGLSLVTVPGQFGTSLENQLRDHGFAIFPSDSSSGLRIGYVLDEIIGEITPTGYLQIRTSDGTAFSMIRKLMGGLPSTASQAPALPAPVSTPEEPAQGTPVVTPPARTPDPEPVPAVKEASLAEAPQTPVPQTPTAHKEEPSKASGDSRMMPIITAVRTVIPVKWQYRIQGTELRQKQVPYPKNVPWRRAIMDMATATDSTVDINAKARLVTFMPKGMSSAPALANSTAPSQPESPVVATALADAATASEAASATPKTSEKPATPKVEAAPIPASPGVTIVAEPVSLPEWRLSQGSLRTQLDVWANRASYQLVWNADTDLDMQSRASFRGNFVAAITQLFEGLHAAGFPLRATLYPANNVLEVSDR</sequence>
<dbReference type="STRING" id="563192.HMPREF0179_01951"/>
<feature type="domain" description="Toxin co-regulated pilus biosynthesis protein Q C-terminal" evidence="3">
    <location>
        <begin position="350"/>
        <end position="426"/>
    </location>
</feature>
<dbReference type="InterPro" id="IPR018927">
    <property type="entry name" value="Pilus_synth_Q_C"/>
</dbReference>
<proteinExistence type="predicted"/>
<feature type="compositionally biased region" description="Low complexity" evidence="1">
    <location>
        <begin position="309"/>
        <end position="318"/>
    </location>
</feature>
<dbReference type="OrthoDB" id="5450570at2"/>
<dbReference type="PROSITE" id="PS51257">
    <property type="entry name" value="PROKAR_LIPOPROTEIN"/>
    <property type="match status" value="1"/>
</dbReference>
<feature type="chain" id="PRO_5003200799" description="Toxin co-regulated pilus biosynthesis protein Q C-terminal domain-containing protein" evidence="2">
    <location>
        <begin position="21"/>
        <end position="427"/>
    </location>
</feature>
<keyword evidence="5" id="KW-1185">Reference proteome</keyword>
<dbReference type="RefSeq" id="WP_005027692.1">
    <property type="nucleotide sequence ID" value="NZ_KE150238.1"/>
</dbReference>
<dbReference type="GeneID" id="78087642"/>
<feature type="region of interest" description="Disordered" evidence="1">
    <location>
        <begin position="139"/>
        <end position="208"/>
    </location>
</feature>
<gene>
    <name evidence="4" type="ORF">HMPREF0179_01951</name>
</gene>
<dbReference type="Pfam" id="PF10671">
    <property type="entry name" value="TcpQ"/>
    <property type="match status" value="1"/>
</dbReference>
<feature type="signal peptide" evidence="2">
    <location>
        <begin position="1"/>
        <end position="20"/>
    </location>
</feature>
<feature type="region of interest" description="Disordered" evidence="1">
    <location>
        <begin position="309"/>
        <end position="332"/>
    </location>
</feature>
<evidence type="ECO:0000313" key="5">
    <source>
        <dbReference type="Proteomes" id="UP000006034"/>
    </source>
</evidence>